<dbReference type="SMART" id="SM00849">
    <property type="entry name" value="Lactamase_B"/>
    <property type="match status" value="1"/>
</dbReference>
<organism evidence="2 3">
    <name type="scientific">Paracoccus albicereus</name>
    <dbReference type="NCBI Taxonomy" id="2922394"/>
    <lineage>
        <taxon>Bacteria</taxon>
        <taxon>Pseudomonadati</taxon>
        <taxon>Pseudomonadota</taxon>
        <taxon>Alphaproteobacteria</taxon>
        <taxon>Rhodobacterales</taxon>
        <taxon>Paracoccaceae</taxon>
        <taxon>Paracoccus</taxon>
    </lineage>
</organism>
<reference evidence="2 3" key="1">
    <citation type="submission" date="2022-03" db="EMBL/GenBank/DDBJ databases">
        <authorList>
            <person name="He Y."/>
        </authorList>
    </citation>
    <scope>NUCLEOTIDE SEQUENCE [LARGE SCALE GENOMIC DNA]</scope>
    <source>
        <strain evidence="2 3">TK19116</strain>
    </source>
</reference>
<dbReference type="InterPro" id="IPR050662">
    <property type="entry name" value="Sec-metab_biosynth-thioest"/>
</dbReference>
<comment type="caution">
    <text evidence="2">The sequence shown here is derived from an EMBL/GenBank/DDBJ whole genome shotgun (WGS) entry which is preliminary data.</text>
</comment>
<dbReference type="RefSeq" id="WP_255328606.1">
    <property type="nucleotide sequence ID" value="NZ_JAKZEU010000002.1"/>
</dbReference>
<evidence type="ECO:0000313" key="3">
    <source>
        <dbReference type="Proteomes" id="UP001203945"/>
    </source>
</evidence>
<dbReference type="InterPro" id="IPR041516">
    <property type="entry name" value="LACTB2_WH"/>
</dbReference>
<dbReference type="Proteomes" id="UP001203945">
    <property type="component" value="Unassembled WGS sequence"/>
</dbReference>
<dbReference type="CDD" id="cd16278">
    <property type="entry name" value="metallo-hydrolase-like_MBL-fold"/>
    <property type="match status" value="1"/>
</dbReference>
<keyword evidence="3" id="KW-1185">Reference proteome</keyword>
<dbReference type="EMBL" id="JAKZEU010000002">
    <property type="protein sequence ID" value="MCQ0969602.1"/>
    <property type="molecule type" value="Genomic_DNA"/>
</dbReference>
<name>A0ABT1MMV9_9RHOB</name>
<dbReference type="Pfam" id="PF00753">
    <property type="entry name" value="Lactamase_B"/>
    <property type="match status" value="1"/>
</dbReference>
<evidence type="ECO:0000313" key="2">
    <source>
        <dbReference type="EMBL" id="MCQ0969602.1"/>
    </source>
</evidence>
<gene>
    <name evidence="2" type="ORF">MLD63_04055</name>
</gene>
<accession>A0ABT1MMV9</accession>
<dbReference type="Gene3D" id="3.60.15.10">
    <property type="entry name" value="Ribonuclease Z/Hydroxyacylglutathione hydrolase-like"/>
    <property type="match status" value="1"/>
</dbReference>
<dbReference type="PANTHER" id="PTHR23131:SF0">
    <property type="entry name" value="ENDORIBONUCLEASE LACTB2"/>
    <property type="match status" value="1"/>
</dbReference>
<dbReference type="InterPro" id="IPR001279">
    <property type="entry name" value="Metallo-B-lactamas"/>
</dbReference>
<sequence length="288" mass="30077">MAMDTEALQRILAPNPSPLTGPGTTTFLLGHDHVAVIDPGPSIDSHVESILQAGGGRISHILVTHAHRDHSGAVPALREATGAPVLAFGDALAGRSAVMQQLAASGLGGGGEGMDLDFTPDHRIAHGQTIETPDWQLKALHTPGHSAGHLCFQWGETMFCGDLVMGWATTLISPPDGDLADFLRSLALLQALAPTRLLPTHGDPIDTPAARLAELAAHRRQRTAEIVAALRDGPARPAELAARIYRELPEAMLPAATRNVLAHLIALANLGAVGHDGPLSAEALFSLA</sequence>
<dbReference type="PANTHER" id="PTHR23131">
    <property type="entry name" value="ENDORIBONUCLEASE LACTB2"/>
    <property type="match status" value="1"/>
</dbReference>
<dbReference type="Pfam" id="PF17778">
    <property type="entry name" value="WHD_BLACT"/>
    <property type="match status" value="1"/>
</dbReference>
<feature type="domain" description="Metallo-beta-lactamase" evidence="1">
    <location>
        <begin position="23"/>
        <end position="201"/>
    </location>
</feature>
<dbReference type="InterPro" id="IPR036866">
    <property type="entry name" value="RibonucZ/Hydroxyglut_hydro"/>
</dbReference>
<dbReference type="SUPFAM" id="SSF56281">
    <property type="entry name" value="Metallo-hydrolase/oxidoreductase"/>
    <property type="match status" value="1"/>
</dbReference>
<protein>
    <submittedName>
        <fullName evidence="2">MBL fold metallo-hydrolase</fullName>
    </submittedName>
</protein>
<evidence type="ECO:0000259" key="1">
    <source>
        <dbReference type="SMART" id="SM00849"/>
    </source>
</evidence>
<proteinExistence type="predicted"/>
<dbReference type="InterPro" id="IPR036388">
    <property type="entry name" value="WH-like_DNA-bd_sf"/>
</dbReference>
<dbReference type="Gene3D" id="1.10.10.10">
    <property type="entry name" value="Winged helix-like DNA-binding domain superfamily/Winged helix DNA-binding domain"/>
    <property type="match status" value="1"/>
</dbReference>